<evidence type="ECO:0000256" key="5">
    <source>
        <dbReference type="ARBA" id="ARBA00022679"/>
    </source>
</evidence>
<accession>A0AAV2TH58</accession>
<evidence type="ECO:0000256" key="1">
    <source>
        <dbReference type="ARBA" id="ARBA00005201"/>
    </source>
</evidence>
<protein>
    <recommendedName>
        <fullName evidence="2">riboflavin kinase</fullName>
        <ecNumber evidence="2">2.7.1.26</ecNumber>
    </recommendedName>
</protein>
<comment type="caution">
    <text evidence="9">The sequence shown here is derived from an EMBL/GenBank/DDBJ whole genome shotgun (WGS) entry which is preliminary data.</text>
</comment>
<reference evidence="9" key="1">
    <citation type="submission" date="2024-06" db="EMBL/GenBank/DDBJ databases">
        <authorList>
            <person name="Liu X."/>
            <person name="Lenzi L."/>
            <person name="Haldenby T S."/>
            <person name="Uol C."/>
        </authorList>
    </citation>
    <scope>NUCLEOTIDE SEQUENCE</scope>
</reference>
<dbReference type="Proteomes" id="UP001497525">
    <property type="component" value="Unassembled WGS sequence"/>
</dbReference>
<keyword evidence="3" id="KW-0285">Flavoprotein</keyword>
<evidence type="ECO:0000256" key="2">
    <source>
        <dbReference type="ARBA" id="ARBA00012105"/>
    </source>
</evidence>
<keyword evidence="7" id="KW-0067">ATP-binding</keyword>
<keyword evidence="6" id="KW-0547">Nucleotide-binding</keyword>
<evidence type="ECO:0000256" key="3">
    <source>
        <dbReference type="ARBA" id="ARBA00022630"/>
    </source>
</evidence>
<evidence type="ECO:0000259" key="8">
    <source>
        <dbReference type="SMART" id="SM00904"/>
    </source>
</evidence>
<dbReference type="GO" id="GO:0009231">
    <property type="term" value="P:riboflavin biosynthetic process"/>
    <property type="evidence" value="ECO:0007669"/>
    <property type="project" value="InterPro"/>
</dbReference>
<dbReference type="PANTHER" id="PTHR22749">
    <property type="entry name" value="RIBOFLAVIN KINASE/FMN ADENYLYLTRANSFERASE"/>
    <property type="match status" value="1"/>
</dbReference>
<evidence type="ECO:0000256" key="7">
    <source>
        <dbReference type="ARBA" id="ARBA00022840"/>
    </source>
</evidence>
<feature type="domain" description="Riboflavin kinase" evidence="8">
    <location>
        <begin position="6"/>
        <end position="136"/>
    </location>
</feature>
<organism evidence="9 10">
    <name type="scientific">Calicophoron daubneyi</name>
    <name type="common">Rumen fluke</name>
    <name type="synonym">Paramphistomum daubneyi</name>
    <dbReference type="NCBI Taxonomy" id="300641"/>
    <lineage>
        <taxon>Eukaryota</taxon>
        <taxon>Metazoa</taxon>
        <taxon>Spiralia</taxon>
        <taxon>Lophotrochozoa</taxon>
        <taxon>Platyhelminthes</taxon>
        <taxon>Trematoda</taxon>
        <taxon>Digenea</taxon>
        <taxon>Plagiorchiida</taxon>
        <taxon>Pronocephalata</taxon>
        <taxon>Paramphistomoidea</taxon>
        <taxon>Paramphistomidae</taxon>
        <taxon>Calicophoron</taxon>
    </lineage>
</organism>
<evidence type="ECO:0000256" key="4">
    <source>
        <dbReference type="ARBA" id="ARBA00022643"/>
    </source>
</evidence>
<dbReference type="Pfam" id="PF01687">
    <property type="entry name" value="Flavokinase"/>
    <property type="match status" value="1"/>
</dbReference>
<evidence type="ECO:0000313" key="9">
    <source>
        <dbReference type="EMBL" id="CAL5136778.1"/>
    </source>
</evidence>
<keyword evidence="4" id="KW-0288">FMN</keyword>
<dbReference type="EMBL" id="CAXLJL010000356">
    <property type="protein sequence ID" value="CAL5136778.1"/>
    <property type="molecule type" value="Genomic_DNA"/>
</dbReference>
<dbReference type="PANTHER" id="PTHR22749:SF6">
    <property type="entry name" value="RIBOFLAVIN KINASE"/>
    <property type="match status" value="1"/>
</dbReference>
<gene>
    <name evidence="9" type="ORF">CDAUBV1_LOCUS11081</name>
</gene>
<dbReference type="GO" id="GO:0008531">
    <property type="term" value="F:riboflavin kinase activity"/>
    <property type="evidence" value="ECO:0007669"/>
    <property type="project" value="UniProtKB-EC"/>
</dbReference>
<dbReference type="EC" id="2.7.1.26" evidence="2"/>
<dbReference type="SUPFAM" id="SSF82114">
    <property type="entry name" value="Riboflavin kinase-like"/>
    <property type="match status" value="1"/>
</dbReference>
<dbReference type="GO" id="GO:0005524">
    <property type="term" value="F:ATP binding"/>
    <property type="evidence" value="ECO:0007669"/>
    <property type="project" value="UniProtKB-KW"/>
</dbReference>
<dbReference type="GO" id="GO:0009398">
    <property type="term" value="P:FMN biosynthetic process"/>
    <property type="evidence" value="ECO:0007669"/>
    <property type="project" value="TreeGrafter"/>
</dbReference>
<dbReference type="InterPro" id="IPR023465">
    <property type="entry name" value="Riboflavin_kinase_dom_sf"/>
</dbReference>
<sequence>MRLELRKGVIFYAAGKIVHGFGRGSKQLGIPTANMEESVVERLPESVKSGIYFGWAKVDDGPVYKAVVSIGWNPYFRNSKRSMEAHIMHKFQSDLYGSLLQLNILKYHRPEKDFQSLDALIECIHSDIREADSYLDQPDALIWSRPVWFQ</sequence>
<proteinExistence type="predicted"/>
<dbReference type="Gene3D" id="2.40.30.30">
    <property type="entry name" value="Riboflavin kinase-like"/>
    <property type="match status" value="1"/>
</dbReference>
<dbReference type="AlphaFoldDB" id="A0AAV2TH58"/>
<dbReference type="GO" id="GO:0005739">
    <property type="term" value="C:mitochondrion"/>
    <property type="evidence" value="ECO:0007669"/>
    <property type="project" value="TreeGrafter"/>
</dbReference>
<evidence type="ECO:0000313" key="10">
    <source>
        <dbReference type="Proteomes" id="UP001497525"/>
    </source>
</evidence>
<keyword evidence="5" id="KW-0808">Transferase</keyword>
<dbReference type="InterPro" id="IPR023468">
    <property type="entry name" value="Riboflavin_kinase"/>
</dbReference>
<evidence type="ECO:0000256" key="6">
    <source>
        <dbReference type="ARBA" id="ARBA00022741"/>
    </source>
</evidence>
<dbReference type="InterPro" id="IPR015865">
    <property type="entry name" value="Riboflavin_kinase_bac/euk"/>
</dbReference>
<name>A0AAV2TH58_CALDB</name>
<dbReference type="SMART" id="SM00904">
    <property type="entry name" value="Flavokinase"/>
    <property type="match status" value="1"/>
</dbReference>
<comment type="pathway">
    <text evidence="1">Cofactor biosynthesis; FMN biosynthesis; FMN from riboflavin (ATP route): step 1/1.</text>
</comment>